<dbReference type="NCBIfam" id="TIGR00756">
    <property type="entry name" value="PPR"/>
    <property type="match status" value="5"/>
</dbReference>
<dbReference type="AlphaFoldDB" id="A0A1D1ZM85"/>
<name>A0A1D1ZM85_9ARAE</name>
<protein>
    <submittedName>
        <fullName evidence="3">Pentatricopeptide repeat-containing protein At1g66345, mitochondrial</fullName>
    </submittedName>
</protein>
<proteinExistence type="predicted"/>
<evidence type="ECO:0000313" key="3">
    <source>
        <dbReference type="EMBL" id="JAT67845.1"/>
    </source>
</evidence>
<feature type="repeat" description="PPR" evidence="2">
    <location>
        <begin position="490"/>
        <end position="524"/>
    </location>
</feature>
<dbReference type="InterPro" id="IPR002885">
    <property type="entry name" value="PPR_rpt"/>
</dbReference>
<accession>A0A1D1ZM85</accession>
<dbReference type="PANTHER" id="PTHR47933">
    <property type="entry name" value="PENTATRICOPEPTIDE REPEAT-CONTAINING PROTEIN 1, MITOCHONDRIAL"/>
    <property type="match status" value="1"/>
</dbReference>
<dbReference type="GO" id="GO:0003729">
    <property type="term" value="F:mRNA binding"/>
    <property type="evidence" value="ECO:0007669"/>
    <property type="project" value="TreeGrafter"/>
</dbReference>
<feature type="repeat" description="PPR" evidence="2">
    <location>
        <begin position="350"/>
        <end position="384"/>
    </location>
</feature>
<keyword evidence="1" id="KW-0677">Repeat</keyword>
<dbReference type="PANTHER" id="PTHR47933:SF23">
    <property type="entry name" value="OS02G0468500 PROTEIN"/>
    <property type="match status" value="1"/>
</dbReference>
<dbReference type="InterPro" id="IPR051240">
    <property type="entry name" value="Mito_RNA-Proc/Resp"/>
</dbReference>
<sequence length="535" mass="61193">MNRLFRSHRSLALLVFRKFRDSPRQEVEFAYVRDCGIPLLRPVAERFCTKKEEGVEVIGPTSNMLRKGGNWESLDACFKSVELSNQIVDGVLLNLKEPVDAKKALVFFHWCSRCRNYQHKVWSYGLMIHILVRAGLLVDARVLLESVVLKNSESEASLFAIVETLLDTYEAVLSNPRVFDFLVQTYSKLRMFDMALRATTYVGERGFLLSLTSFNTLLHVVQRSDQNNLVWKIYEYMFVKRIYPNQWTVEIMVNAMCKEGSLLKVVDVLDRIHGKRCSPTMIVNTALTHRIIDENRAEEGIILLKRMLQKNMILDDIACSITVYAHCKMGSLQLAYDSYEDMLNRGQCMNSYVCTLLIGLLCREGSIEDANRLMQEMLLAGLNPYDETYNLLIEWCSRLGRLEESLAFYNQMLDKGFLPSCSAVNEMIVQLCKAGNVESANNTLTVLLDKGFIPDELTYSNLIDGFGRAGKFQEVLKLYHEMEWRGPSPSLVAYTAVIRSLCQCKKSEEAEKVLTVMQEKSLLPSGEIFELILKK</sequence>
<dbReference type="Gene3D" id="1.25.40.10">
    <property type="entry name" value="Tetratricopeptide repeat domain"/>
    <property type="match status" value="4"/>
</dbReference>
<evidence type="ECO:0000256" key="2">
    <source>
        <dbReference type="PROSITE-ProRule" id="PRU00708"/>
    </source>
</evidence>
<organism evidence="3">
    <name type="scientific">Anthurium amnicola</name>
    <dbReference type="NCBI Taxonomy" id="1678845"/>
    <lineage>
        <taxon>Eukaryota</taxon>
        <taxon>Viridiplantae</taxon>
        <taxon>Streptophyta</taxon>
        <taxon>Embryophyta</taxon>
        <taxon>Tracheophyta</taxon>
        <taxon>Spermatophyta</taxon>
        <taxon>Magnoliopsida</taxon>
        <taxon>Liliopsida</taxon>
        <taxon>Araceae</taxon>
        <taxon>Pothoideae</taxon>
        <taxon>Potheae</taxon>
        <taxon>Anthurium</taxon>
    </lineage>
</organism>
<dbReference type="PROSITE" id="PS51375">
    <property type="entry name" value="PPR"/>
    <property type="match status" value="4"/>
</dbReference>
<evidence type="ECO:0000256" key="1">
    <source>
        <dbReference type="ARBA" id="ARBA00022737"/>
    </source>
</evidence>
<dbReference type="SUPFAM" id="SSF81901">
    <property type="entry name" value="HCP-like"/>
    <property type="match status" value="1"/>
</dbReference>
<dbReference type="InterPro" id="IPR011990">
    <property type="entry name" value="TPR-like_helical_dom_sf"/>
</dbReference>
<gene>
    <name evidence="3" type="primary">At1g66345</name>
    <name evidence="3" type="ORF">g.19769</name>
</gene>
<dbReference type="EMBL" id="GDJX01000091">
    <property type="protein sequence ID" value="JAT67845.1"/>
    <property type="molecule type" value="Transcribed_RNA"/>
</dbReference>
<dbReference type="Pfam" id="PF13041">
    <property type="entry name" value="PPR_2"/>
    <property type="match status" value="2"/>
</dbReference>
<reference evidence="3" key="1">
    <citation type="submission" date="2015-07" db="EMBL/GenBank/DDBJ databases">
        <title>Transcriptome Assembly of Anthurium amnicola.</title>
        <authorList>
            <person name="Suzuki J."/>
        </authorList>
    </citation>
    <scope>NUCLEOTIDE SEQUENCE</scope>
</reference>
<feature type="repeat" description="PPR" evidence="2">
    <location>
        <begin position="455"/>
        <end position="489"/>
    </location>
</feature>
<dbReference type="Pfam" id="PF01535">
    <property type="entry name" value="PPR"/>
    <property type="match status" value="3"/>
</dbReference>
<feature type="repeat" description="PPR" evidence="2">
    <location>
        <begin position="385"/>
        <end position="419"/>
    </location>
</feature>